<organism evidence="1 2">
    <name type="scientific">Bacteroides uniformis</name>
    <dbReference type="NCBI Taxonomy" id="820"/>
    <lineage>
        <taxon>Bacteria</taxon>
        <taxon>Pseudomonadati</taxon>
        <taxon>Bacteroidota</taxon>
        <taxon>Bacteroidia</taxon>
        <taxon>Bacteroidales</taxon>
        <taxon>Bacteroidaceae</taxon>
        <taxon>Bacteroides</taxon>
    </lineage>
</organism>
<name>A0A414INC3_BACUN</name>
<evidence type="ECO:0000313" key="1">
    <source>
        <dbReference type="EMBL" id="RHE25929.1"/>
    </source>
</evidence>
<accession>A0A414INC3</accession>
<dbReference type="AlphaFoldDB" id="A0A414INC3"/>
<comment type="caution">
    <text evidence="1">The sequence shown here is derived from an EMBL/GenBank/DDBJ whole genome shotgun (WGS) entry which is preliminary data.</text>
</comment>
<dbReference type="EMBL" id="QSJZ01000001">
    <property type="protein sequence ID" value="RHE25929.1"/>
    <property type="molecule type" value="Genomic_DNA"/>
</dbReference>
<gene>
    <name evidence="1" type="ORF">DW758_02380</name>
</gene>
<protein>
    <submittedName>
        <fullName evidence="1">Uncharacterized protein</fullName>
    </submittedName>
</protein>
<dbReference type="Proteomes" id="UP000283601">
    <property type="component" value="Unassembled WGS sequence"/>
</dbReference>
<reference evidence="1 2" key="1">
    <citation type="submission" date="2018-08" db="EMBL/GenBank/DDBJ databases">
        <title>A genome reference for cultivated species of the human gut microbiota.</title>
        <authorList>
            <person name="Zou Y."/>
            <person name="Xue W."/>
            <person name="Luo G."/>
        </authorList>
    </citation>
    <scope>NUCLEOTIDE SEQUENCE [LARGE SCALE GENOMIC DNA]</scope>
    <source>
        <strain evidence="1 2">AM29-12AC</strain>
    </source>
</reference>
<proteinExistence type="predicted"/>
<sequence length="108" mass="12002">MGQKAVGIQRVTLLPGQIVETEAVVKSGDDLMDYTILSFSLVQESALSVVDAIIVLPNQIKKRNIYSCFILIYKTLSALKVTFLMQRGLAKILYLFGTDKESVKITTF</sequence>
<evidence type="ECO:0000313" key="2">
    <source>
        <dbReference type="Proteomes" id="UP000283601"/>
    </source>
</evidence>